<protein>
    <submittedName>
        <fullName evidence="2">Uncharacterized protein</fullName>
    </submittedName>
</protein>
<comment type="caution">
    <text evidence="2">The sequence shown here is derived from an EMBL/GenBank/DDBJ whole genome shotgun (WGS) entry which is preliminary data.</text>
</comment>
<evidence type="ECO:0000256" key="1">
    <source>
        <dbReference type="SAM" id="MobiDB-lite"/>
    </source>
</evidence>
<feature type="region of interest" description="Disordered" evidence="1">
    <location>
        <begin position="67"/>
        <end position="95"/>
    </location>
</feature>
<gene>
    <name evidence="2" type="ORF">PPEP_a1806</name>
</gene>
<reference evidence="2 3" key="1">
    <citation type="submission" date="2015-06" db="EMBL/GenBank/DDBJ databases">
        <title>Genome sequence of Pseudoalteromonas peptidolytica.</title>
        <authorList>
            <person name="Xie B.-B."/>
            <person name="Rong J.-C."/>
            <person name="Qin Q.-L."/>
            <person name="Zhang Y.-Z."/>
        </authorList>
    </citation>
    <scope>NUCLEOTIDE SEQUENCE [LARGE SCALE GENOMIC DNA]</scope>
    <source>
        <strain evidence="2 3">F12-50-A1</strain>
    </source>
</reference>
<sequence length="95" mass="9939">MYKKEPNYISKQLLPDEHLGSIIGSGGVVGDGAQINPKQERGNIATSVVQVISHKYLRLITGSGGVAGGGGGQVDPQQVEGAIQTPYFKSSNEKS</sequence>
<proteinExistence type="predicted"/>
<dbReference type="RefSeq" id="WP_147391329.1">
    <property type="nucleotide sequence ID" value="NZ_AQHF01000026.1"/>
</dbReference>
<dbReference type="Proteomes" id="UP000660708">
    <property type="component" value="Unassembled WGS sequence"/>
</dbReference>
<evidence type="ECO:0000313" key="3">
    <source>
        <dbReference type="Proteomes" id="UP000660708"/>
    </source>
</evidence>
<evidence type="ECO:0000313" key="2">
    <source>
        <dbReference type="EMBL" id="MBE0347365.1"/>
    </source>
</evidence>
<keyword evidence="3" id="KW-1185">Reference proteome</keyword>
<name>A0A8I0MY90_9GAMM</name>
<dbReference type="EMBL" id="AQHF01000026">
    <property type="protein sequence ID" value="MBE0347365.1"/>
    <property type="molecule type" value="Genomic_DNA"/>
</dbReference>
<organism evidence="2 3">
    <name type="scientific">Pseudoalteromonas peptidolytica F12-50-A1</name>
    <dbReference type="NCBI Taxonomy" id="1315280"/>
    <lineage>
        <taxon>Bacteria</taxon>
        <taxon>Pseudomonadati</taxon>
        <taxon>Pseudomonadota</taxon>
        <taxon>Gammaproteobacteria</taxon>
        <taxon>Alteromonadales</taxon>
        <taxon>Pseudoalteromonadaceae</taxon>
        <taxon>Pseudoalteromonas</taxon>
    </lineage>
</organism>
<dbReference type="AlphaFoldDB" id="A0A8I0MY90"/>
<accession>A0A8I0MY90</accession>